<dbReference type="InterPro" id="IPR018511">
    <property type="entry name" value="Hemolysin-typ_Ca-bd_CS"/>
</dbReference>
<dbReference type="Pfam" id="PF00353">
    <property type="entry name" value="HemolysinCabind"/>
    <property type="match status" value="6"/>
</dbReference>
<gene>
    <name evidence="4" type="ORF">D2N39_18350</name>
</gene>
<dbReference type="PROSITE" id="PS00330">
    <property type="entry name" value="HEMOLYSIN_CALCIUM"/>
    <property type="match status" value="5"/>
</dbReference>
<feature type="region of interest" description="Disordered" evidence="3">
    <location>
        <begin position="294"/>
        <end position="332"/>
    </location>
</feature>
<dbReference type="InterPro" id="IPR001343">
    <property type="entry name" value="Hemolysn_Ca-bd"/>
</dbReference>
<accession>A0A398BL92</accession>
<dbReference type="PANTHER" id="PTHR38340:SF1">
    <property type="entry name" value="S-LAYER PROTEIN"/>
    <property type="match status" value="1"/>
</dbReference>
<evidence type="ECO:0000313" key="4">
    <source>
        <dbReference type="EMBL" id="RID90327.1"/>
    </source>
</evidence>
<evidence type="ECO:0000313" key="5">
    <source>
        <dbReference type="Proteomes" id="UP000266649"/>
    </source>
</evidence>
<name>A0A398BL92_9RHOB</name>
<reference evidence="4 5" key="1">
    <citation type="submission" date="2018-09" db="EMBL/GenBank/DDBJ databases">
        <title>Gemmobacter lutimaris sp. nov., a marine bacterium isolated from tidal flat.</title>
        <authorList>
            <person name="Lee D.W."/>
            <person name="Yoo Y."/>
            <person name="Kim J.-J."/>
            <person name="Kim B.S."/>
        </authorList>
    </citation>
    <scope>NUCLEOTIDE SEQUENCE [LARGE SCALE GENOMIC DNA]</scope>
    <source>
        <strain evidence="4 5">YJ-T1-11</strain>
    </source>
</reference>
<evidence type="ECO:0000256" key="2">
    <source>
        <dbReference type="ARBA" id="ARBA00022525"/>
    </source>
</evidence>
<dbReference type="PANTHER" id="PTHR38340">
    <property type="entry name" value="S-LAYER PROTEIN"/>
    <property type="match status" value="1"/>
</dbReference>
<dbReference type="InterPro" id="IPR050557">
    <property type="entry name" value="RTX_toxin/Mannuronan_C5-epim"/>
</dbReference>
<dbReference type="PRINTS" id="PR00313">
    <property type="entry name" value="CABNDNGRPT"/>
</dbReference>
<sequence>MRIPVCNRFFASAHDQSHISGKTPMTITSNVTNIYAFDGTLLDITTGGIISASLINVSGGPNSGSFIDNNGQLTTDDNGITTFALGGGSGAAITYLGSGTIQTLTLLGIPLLSRPVAAFQVGGQIYLYAPDGLPLLSGVLVDLTIDADAPFTLPATSNGVVEGLDTAEGMAIGYTDLQGDQITSGANTVFGNGGNDTISGGSATDALYGGTGDDQILVRSNALDGDTLDGGAGTDWLDLSQLGTAFAAGTIVNMASQQIVNGGSSVGIVNFENVTGSDFSDNILGDAGNNEINAGTGNDNLVGGAGNDTLRGDDGDDTLRGGLGDDTLTGGAGTDTADYSAATARVVVELGISGVPQVISATEGSDTLLQIENILGGAGGDRLVGNAGTNVLTGNAGADNLFGVGGNDTLFGGAGVDGLYGADGADQLFGGEDNDRLFGGAGDDTLDGGDGLDFADYRPAANSGITVDLSITGAQAISASEGFDTLVNVENLSGSGFGDTLTGNADDNVIYGIEGNDTISGGGGVDRLIGGLGQDTLTGGAGADVFFFTRAADSDLISGRDTITDFVSGTDRINLGHMDADSGTAGDQEFTFLGTAAFTGVAGQLRLAVSGANSFLLGDTDGDGNADLNVALLGVTSVVVGDFIL</sequence>
<dbReference type="GO" id="GO:0005576">
    <property type="term" value="C:extracellular region"/>
    <property type="evidence" value="ECO:0007669"/>
    <property type="project" value="UniProtKB-SubCell"/>
</dbReference>
<dbReference type="Proteomes" id="UP000266649">
    <property type="component" value="Unassembled WGS sequence"/>
</dbReference>
<dbReference type="SUPFAM" id="SSF51120">
    <property type="entry name" value="beta-Roll"/>
    <property type="match status" value="3"/>
</dbReference>
<evidence type="ECO:0000256" key="1">
    <source>
        <dbReference type="ARBA" id="ARBA00004613"/>
    </source>
</evidence>
<dbReference type="InterPro" id="IPR011049">
    <property type="entry name" value="Serralysin-like_metalloprot_C"/>
</dbReference>
<dbReference type="GO" id="GO:0005509">
    <property type="term" value="F:calcium ion binding"/>
    <property type="evidence" value="ECO:0007669"/>
    <property type="project" value="InterPro"/>
</dbReference>
<dbReference type="EMBL" id="QXXQ01000014">
    <property type="protein sequence ID" value="RID90327.1"/>
    <property type="molecule type" value="Genomic_DNA"/>
</dbReference>
<protein>
    <submittedName>
        <fullName evidence="4">Uncharacterized protein</fullName>
    </submittedName>
</protein>
<evidence type="ECO:0000256" key="3">
    <source>
        <dbReference type="SAM" id="MobiDB-lite"/>
    </source>
</evidence>
<dbReference type="Gene3D" id="2.150.10.10">
    <property type="entry name" value="Serralysin-like metalloprotease, C-terminal"/>
    <property type="match status" value="3"/>
</dbReference>
<dbReference type="AlphaFoldDB" id="A0A398BL92"/>
<comment type="caution">
    <text evidence="4">The sequence shown here is derived from an EMBL/GenBank/DDBJ whole genome shotgun (WGS) entry which is preliminary data.</text>
</comment>
<comment type="subcellular location">
    <subcellularLocation>
        <location evidence="1">Secreted</location>
    </subcellularLocation>
</comment>
<keyword evidence="2" id="KW-0964">Secreted</keyword>
<keyword evidence="5" id="KW-1185">Reference proteome</keyword>
<feature type="compositionally biased region" description="Basic and acidic residues" evidence="3">
    <location>
        <begin position="310"/>
        <end position="319"/>
    </location>
</feature>
<organism evidence="4 5">
    <name type="scientific">Gemmobacter lutimaris</name>
    <dbReference type="NCBI Taxonomy" id="2306023"/>
    <lineage>
        <taxon>Bacteria</taxon>
        <taxon>Pseudomonadati</taxon>
        <taxon>Pseudomonadota</taxon>
        <taxon>Alphaproteobacteria</taxon>
        <taxon>Rhodobacterales</taxon>
        <taxon>Paracoccaceae</taxon>
        <taxon>Gemmobacter</taxon>
    </lineage>
</organism>
<proteinExistence type="predicted"/>